<dbReference type="WBParaSite" id="PTRK_0001156300.1">
    <property type="protein sequence ID" value="PTRK_0001156300.1"/>
    <property type="gene ID" value="PTRK_0001156300"/>
</dbReference>
<dbReference type="STRING" id="131310.A0A0N4ZST1"/>
<dbReference type="SMART" id="SM00755">
    <property type="entry name" value="Grip"/>
    <property type="match status" value="1"/>
</dbReference>
<feature type="domain" description="GRIP" evidence="2">
    <location>
        <begin position="431"/>
        <end position="482"/>
    </location>
</feature>
<accession>A0A0N4ZST1</accession>
<feature type="coiled-coil region" evidence="1">
    <location>
        <begin position="172"/>
        <end position="206"/>
    </location>
</feature>
<dbReference type="AlphaFoldDB" id="A0A0N4ZST1"/>
<feature type="coiled-coil region" evidence="1">
    <location>
        <begin position="49"/>
        <end position="143"/>
    </location>
</feature>
<sequence>MSGESDEQNEIKEENVNDEEIFKLKVELKSLKIEKERITESSRKLKAVTIKLKEKLEEKTKAFDELTKEIEILKNSVKEKEEHHRENSADLNDKLINAEKEQRESKEIIDKLYKQLEESNLRSDKIKSDYDKLKEEYENYKNKVDYLWKQKKDDVRESSSHNNDIGEMVNIIRLQNTKITELEGEKNSLEAELGLFNESYKKLKNEFTKEKQEGVKKFLEIEEDFERKLKDKQKYFDDERNSYQQSLLEVNNNNQLLQKQIDNYQKQIAALENQLSTATLLQSSVNRQSFDVDVKLRSHSPEVKSILLPKFEPAFNIRSNIETEMFLNSVEDFSVDDTTSPPIDGNDKFNLRTLLNDNSEDLTEVDPFNLDKWRGVSTEEEITLEHYEEALLKIKHFESLLKDSEIWNSQLEEQVKFLKGELRRLTNNEERMQHLKNIEYVKDVIIKFFKDEKVENERKQLIPIMKTLLKLSNDEVDVLESFASKHALNNTSTTTSDWGSYFKSFTGS</sequence>
<keyword evidence="1" id="KW-0175">Coiled coil</keyword>
<dbReference type="InterPro" id="IPR000237">
    <property type="entry name" value="GRIP_dom"/>
</dbReference>
<dbReference type="Pfam" id="PF16704">
    <property type="entry name" value="Rab_bind"/>
    <property type="match status" value="1"/>
</dbReference>
<feature type="coiled-coil region" evidence="1">
    <location>
        <begin position="240"/>
        <end position="281"/>
    </location>
</feature>
<dbReference type="Pfam" id="PF01465">
    <property type="entry name" value="GRIP"/>
    <property type="match status" value="1"/>
</dbReference>
<name>A0A0N4ZST1_PARTI</name>
<dbReference type="PROSITE" id="PS50913">
    <property type="entry name" value="GRIP"/>
    <property type="match status" value="1"/>
</dbReference>
<reference evidence="4" key="1">
    <citation type="submission" date="2017-02" db="UniProtKB">
        <authorList>
            <consortium name="WormBaseParasite"/>
        </authorList>
    </citation>
    <scope>IDENTIFICATION</scope>
</reference>
<dbReference type="Proteomes" id="UP000038045">
    <property type="component" value="Unplaced"/>
</dbReference>
<evidence type="ECO:0000313" key="4">
    <source>
        <dbReference type="WBParaSite" id="PTRK_0001156300.1"/>
    </source>
</evidence>
<proteinExistence type="predicted"/>
<evidence type="ECO:0000256" key="1">
    <source>
        <dbReference type="SAM" id="Coils"/>
    </source>
</evidence>
<protein>
    <submittedName>
        <fullName evidence="4">GRIP domain-containing protein</fullName>
    </submittedName>
</protein>
<feature type="coiled-coil region" evidence="1">
    <location>
        <begin position="408"/>
        <end position="435"/>
    </location>
</feature>
<dbReference type="InterPro" id="IPR032023">
    <property type="entry name" value="GCC2_Rab_bind"/>
</dbReference>
<evidence type="ECO:0000313" key="3">
    <source>
        <dbReference type="Proteomes" id="UP000038045"/>
    </source>
</evidence>
<keyword evidence="3" id="KW-1185">Reference proteome</keyword>
<evidence type="ECO:0000259" key="2">
    <source>
        <dbReference type="PROSITE" id="PS50913"/>
    </source>
</evidence>
<organism evidence="3 4">
    <name type="scientific">Parastrongyloides trichosuri</name>
    <name type="common">Possum-specific nematode worm</name>
    <dbReference type="NCBI Taxonomy" id="131310"/>
    <lineage>
        <taxon>Eukaryota</taxon>
        <taxon>Metazoa</taxon>
        <taxon>Ecdysozoa</taxon>
        <taxon>Nematoda</taxon>
        <taxon>Chromadorea</taxon>
        <taxon>Rhabditida</taxon>
        <taxon>Tylenchina</taxon>
        <taxon>Panagrolaimomorpha</taxon>
        <taxon>Strongyloidoidea</taxon>
        <taxon>Strongyloididae</taxon>
        <taxon>Parastrongyloides</taxon>
    </lineage>
</organism>